<dbReference type="PROSITE" id="PS50059">
    <property type="entry name" value="FKBP_PPIASE"/>
    <property type="match status" value="1"/>
</dbReference>
<dbReference type="InterPro" id="IPR036944">
    <property type="entry name" value="PPIase_FKBP_N_sf"/>
</dbReference>
<keyword evidence="4 5" id="KW-0413">Isomerase</keyword>
<dbReference type="PROSITE" id="PS51257">
    <property type="entry name" value="PROKAR_LIPOPROTEIN"/>
    <property type="match status" value="1"/>
</dbReference>
<organism evidence="9">
    <name type="scientific">uncultured Aureispira sp</name>
    <dbReference type="NCBI Taxonomy" id="1331704"/>
    <lineage>
        <taxon>Bacteria</taxon>
        <taxon>Pseudomonadati</taxon>
        <taxon>Bacteroidota</taxon>
        <taxon>Saprospiria</taxon>
        <taxon>Saprospirales</taxon>
        <taxon>Saprospiraceae</taxon>
        <taxon>Aureispira</taxon>
        <taxon>environmental samples</taxon>
    </lineage>
</organism>
<dbReference type="InterPro" id="IPR000774">
    <property type="entry name" value="PPIase_FKBP_N"/>
</dbReference>
<accession>A0A6S6TNG8</accession>
<evidence type="ECO:0000313" key="9">
    <source>
        <dbReference type="EMBL" id="CAA6817353.1"/>
    </source>
</evidence>
<dbReference type="PANTHER" id="PTHR43811:SF19">
    <property type="entry name" value="39 KDA FK506-BINDING NUCLEAR PROTEIN"/>
    <property type="match status" value="1"/>
</dbReference>
<dbReference type="AlphaFoldDB" id="A0A6S6TNG8"/>
<comment type="catalytic activity">
    <reaction evidence="1 5 6">
        <text>[protein]-peptidylproline (omega=180) = [protein]-peptidylproline (omega=0)</text>
        <dbReference type="Rhea" id="RHEA:16237"/>
        <dbReference type="Rhea" id="RHEA-COMP:10747"/>
        <dbReference type="Rhea" id="RHEA-COMP:10748"/>
        <dbReference type="ChEBI" id="CHEBI:83833"/>
        <dbReference type="ChEBI" id="CHEBI:83834"/>
        <dbReference type="EC" id="5.2.1.8"/>
    </reaction>
</comment>
<evidence type="ECO:0000256" key="6">
    <source>
        <dbReference type="RuleBase" id="RU003915"/>
    </source>
</evidence>
<keyword evidence="3 5" id="KW-0697">Rotamase</keyword>
<evidence type="ECO:0000256" key="2">
    <source>
        <dbReference type="ARBA" id="ARBA00006577"/>
    </source>
</evidence>
<dbReference type="GO" id="GO:0003755">
    <property type="term" value="F:peptidyl-prolyl cis-trans isomerase activity"/>
    <property type="evidence" value="ECO:0007669"/>
    <property type="project" value="UniProtKB-UniRule"/>
</dbReference>
<evidence type="ECO:0000256" key="5">
    <source>
        <dbReference type="PROSITE-ProRule" id="PRU00277"/>
    </source>
</evidence>
<evidence type="ECO:0000256" key="7">
    <source>
        <dbReference type="SAM" id="SignalP"/>
    </source>
</evidence>
<evidence type="ECO:0000256" key="4">
    <source>
        <dbReference type="ARBA" id="ARBA00023235"/>
    </source>
</evidence>
<keyword evidence="7" id="KW-0732">Signal</keyword>
<gene>
    <name evidence="9" type="ORF">HELGO_WM43079</name>
</gene>
<dbReference type="SUPFAM" id="SSF54534">
    <property type="entry name" value="FKBP-like"/>
    <property type="match status" value="1"/>
</dbReference>
<dbReference type="InterPro" id="IPR001179">
    <property type="entry name" value="PPIase_FKBP_dom"/>
</dbReference>
<sequence>MKILNLLAFAVLLMSLTMGSCTNEVKEEKKDTPEYNLGYAFGAQMGQSLKAATMLTADEKNVDKFVEGFAESLKGDSATLAKAQVEMQERMQSKTESATPEAGGQIAYNIGLTSGLGQVAQKVDISAEAFSLLGVKDGYLDGLNKDTLLLTKVEMDSLLKAHLEPKFNEFQAIMKVETEAKAAVAIQAGEAFLAANKEKEGIITTESGLQYEIIEEGTGAKPTLADQVKTHYHGTLTDGTVFDSSVDRGQPATFPVGGVIQGWQEGIPLMSVGAKYRFYIPQGLAYGMQSPSPQIPAGSALIFDVELIEINPATEPAPTN</sequence>
<reference evidence="9" key="1">
    <citation type="submission" date="2020-01" db="EMBL/GenBank/DDBJ databases">
        <authorList>
            <person name="Meier V. D."/>
            <person name="Meier V D."/>
        </authorList>
    </citation>
    <scope>NUCLEOTIDE SEQUENCE</scope>
    <source>
        <strain evidence="9">HLG_WM_MAG_10</strain>
    </source>
</reference>
<dbReference type="Pfam" id="PF01346">
    <property type="entry name" value="FKBP_N"/>
    <property type="match status" value="2"/>
</dbReference>
<dbReference type="PANTHER" id="PTHR43811">
    <property type="entry name" value="FKBP-TYPE PEPTIDYL-PROLYL CIS-TRANS ISOMERASE FKPA"/>
    <property type="match status" value="1"/>
</dbReference>
<evidence type="ECO:0000256" key="3">
    <source>
        <dbReference type="ARBA" id="ARBA00023110"/>
    </source>
</evidence>
<dbReference type="GO" id="GO:0006457">
    <property type="term" value="P:protein folding"/>
    <property type="evidence" value="ECO:0007669"/>
    <property type="project" value="InterPro"/>
</dbReference>
<dbReference type="Gene3D" id="3.10.50.40">
    <property type="match status" value="1"/>
</dbReference>
<evidence type="ECO:0000256" key="1">
    <source>
        <dbReference type="ARBA" id="ARBA00000971"/>
    </source>
</evidence>
<dbReference type="EC" id="5.2.1.8" evidence="6"/>
<name>A0A6S6TNG8_9BACT</name>
<dbReference type="InterPro" id="IPR046357">
    <property type="entry name" value="PPIase_dom_sf"/>
</dbReference>
<dbReference type="Pfam" id="PF00254">
    <property type="entry name" value="FKBP_C"/>
    <property type="match status" value="1"/>
</dbReference>
<dbReference type="FunFam" id="3.10.50.40:FF:000006">
    <property type="entry name" value="Peptidyl-prolyl cis-trans isomerase"/>
    <property type="match status" value="1"/>
</dbReference>
<dbReference type="EMBL" id="CACVAQ010000250">
    <property type="protein sequence ID" value="CAA6817353.1"/>
    <property type="molecule type" value="Genomic_DNA"/>
</dbReference>
<proteinExistence type="inferred from homology"/>
<feature type="signal peptide" evidence="7">
    <location>
        <begin position="1"/>
        <end position="20"/>
    </location>
</feature>
<evidence type="ECO:0000259" key="8">
    <source>
        <dbReference type="PROSITE" id="PS50059"/>
    </source>
</evidence>
<feature type="domain" description="PPIase FKBP-type" evidence="8">
    <location>
        <begin position="225"/>
        <end position="311"/>
    </location>
</feature>
<feature type="chain" id="PRO_5028041802" description="Peptidyl-prolyl cis-trans isomerase" evidence="7">
    <location>
        <begin position="21"/>
        <end position="320"/>
    </location>
</feature>
<protein>
    <recommendedName>
        <fullName evidence="6">Peptidyl-prolyl cis-trans isomerase</fullName>
        <ecNumber evidence="6">5.2.1.8</ecNumber>
    </recommendedName>
</protein>
<comment type="similarity">
    <text evidence="2 6">Belongs to the FKBP-type PPIase family.</text>
</comment>
<dbReference type="Gene3D" id="1.10.287.460">
    <property type="entry name" value="Peptidyl-prolyl cis-trans isomerase, FKBP-type, N-terminal domain"/>
    <property type="match status" value="2"/>
</dbReference>